<dbReference type="SUPFAM" id="SSF56672">
    <property type="entry name" value="DNA/RNA polymerases"/>
    <property type="match status" value="1"/>
</dbReference>
<evidence type="ECO:0000259" key="9">
    <source>
        <dbReference type="PROSITE" id="PS50878"/>
    </source>
</evidence>
<evidence type="ECO:0000256" key="6">
    <source>
        <dbReference type="ARBA" id="ARBA00022801"/>
    </source>
</evidence>
<keyword evidence="4" id="KW-0540">Nuclease</keyword>
<dbReference type="FunFam" id="3.10.10.10:FF:000007">
    <property type="entry name" value="Retrovirus-related Pol polyprotein from transposon 17.6-like Protein"/>
    <property type="match status" value="1"/>
</dbReference>
<dbReference type="GO" id="GO:0006508">
    <property type="term" value="P:proteolysis"/>
    <property type="evidence" value="ECO:0007669"/>
    <property type="project" value="UniProtKB-KW"/>
</dbReference>
<gene>
    <name evidence="10" type="ORF">A2U01_0004815</name>
</gene>
<dbReference type="PROSITE" id="PS50878">
    <property type="entry name" value="RT_POL"/>
    <property type="match status" value="1"/>
</dbReference>
<evidence type="ECO:0000256" key="8">
    <source>
        <dbReference type="ARBA" id="ARBA00023268"/>
    </source>
</evidence>
<dbReference type="PANTHER" id="PTHR37984">
    <property type="entry name" value="PROTEIN CBG26694"/>
    <property type="match status" value="1"/>
</dbReference>
<feature type="non-terminal residue" evidence="10">
    <location>
        <position position="526"/>
    </location>
</feature>
<keyword evidence="6" id="KW-0378">Hydrolase</keyword>
<dbReference type="InterPro" id="IPR043128">
    <property type="entry name" value="Rev_trsase/Diguanyl_cyclase"/>
</dbReference>
<evidence type="ECO:0000256" key="3">
    <source>
        <dbReference type="ARBA" id="ARBA00022695"/>
    </source>
</evidence>
<keyword evidence="7" id="KW-0695">RNA-directed DNA polymerase</keyword>
<dbReference type="FunFam" id="3.30.70.270:FF:000115">
    <property type="entry name" value="Polyprotein of retroviral origin, putative"/>
    <property type="match status" value="1"/>
</dbReference>
<dbReference type="EMBL" id="LXQA010006062">
    <property type="protein sequence ID" value="MCH83985.1"/>
    <property type="molecule type" value="Genomic_DNA"/>
</dbReference>
<evidence type="ECO:0000256" key="5">
    <source>
        <dbReference type="ARBA" id="ARBA00022759"/>
    </source>
</evidence>
<reference evidence="10 11" key="1">
    <citation type="journal article" date="2018" name="Front. Plant Sci.">
        <title>Red Clover (Trifolium pratense) and Zigzag Clover (T. medium) - A Picture of Genomic Similarities and Differences.</title>
        <authorList>
            <person name="Dluhosova J."/>
            <person name="Istvanek J."/>
            <person name="Nedelnik J."/>
            <person name="Repkova J."/>
        </authorList>
    </citation>
    <scope>NUCLEOTIDE SEQUENCE [LARGE SCALE GENOMIC DNA]</scope>
    <source>
        <strain evidence="11">cv. 10/8</strain>
        <tissue evidence="10">Leaf</tissue>
    </source>
</reference>
<feature type="domain" description="Reverse transcriptase" evidence="9">
    <location>
        <begin position="229"/>
        <end position="425"/>
    </location>
</feature>
<dbReference type="SUPFAM" id="SSF50630">
    <property type="entry name" value="Acid proteases"/>
    <property type="match status" value="1"/>
</dbReference>
<dbReference type="PANTHER" id="PTHR37984:SF5">
    <property type="entry name" value="PROTEIN NYNRIN-LIKE"/>
    <property type="match status" value="1"/>
</dbReference>
<dbReference type="Pfam" id="PF17919">
    <property type="entry name" value="RT_RNaseH_2"/>
    <property type="match status" value="1"/>
</dbReference>
<evidence type="ECO:0000256" key="2">
    <source>
        <dbReference type="ARBA" id="ARBA00022679"/>
    </source>
</evidence>
<dbReference type="GO" id="GO:0004519">
    <property type="term" value="F:endonuclease activity"/>
    <property type="evidence" value="ECO:0007669"/>
    <property type="project" value="UniProtKB-KW"/>
</dbReference>
<dbReference type="CDD" id="cd01647">
    <property type="entry name" value="RT_LTR"/>
    <property type="match status" value="1"/>
</dbReference>
<dbReference type="Proteomes" id="UP000265520">
    <property type="component" value="Unassembled WGS sequence"/>
</dbReference>
<sequence>MVMELDEDESILESNEETAVNYSVGVDTQSEEMQLSLHALTGLPSYQTMKICGSHNQKTLQILLDSGSTHNFLDLEVAKKLGCKLEPVPPMIVTAGGGNKLHAPFVCRNFSCQIQQTTFVADVVVLPLGCYDLILGIPFLKSLGPILWDFNALQMEFKFNGKRFVLRGAKQNSIKVVSNKSFNQTLQQGAQLCYLSVDLIQQPNPLCLSLQSDVIIPAEIERLLHLYADLFENPQGLPPPRPGFDHKLPLKEGTTPFNIRPYRYSSIQKDIVDGLVEEIRLNQATIKDKFPIPLIEDLMDELGGSVIYSKLDLQSGYHQMRMAEGDEYKTAFKTHAGHFEYLVMPFGLTNAPASFQALMNRLFQSYLRKFVIIFFDDILVYSSSLTDHVTHLSKVFQVLRDNQLFLRREKCSFATPRVEYLGHFIDKEGISTDPNKVQAVSSWPLPSSIKQLRGFLGLAGYYRRFVKDFGKIAKPLTDMLKKDAFHWSTEATQAFTELKHALTSAPVLALPNFNQPFILETDASGK</sequence>
<proteinExistence type="predicted"/>
<evidence type="ECO:0000313" key="10">
    <source>
        <dbReference type="EMBL" id="MCH83985.1"/>
    </source>
</evidence>
<dbReference type="CDD" id="cd00303">
    <property type="entry name" value="retropepsin_like"/>
    <property type="match status" value="1"/>
</dbReference>
<protein>
    <submittedName>
        <fullName evidence="10">Ty3/gypsy retrotransposon protein</fullName>
    </submittedName>
</protein>
<dbReference type="GO" id="GO:0003964">
    <property type="term" value="F:RNA-directed DNA polymerase activity"/>
    <property type="evidence" value="ECO:0007669"/>
    <property type="project" value="UniProtKB-KW"/>
</dbReference>
<dbReference type="InterPro" id="IPR000477">
    <property type="entry name" value="RT_dom"/>
</dbReference>
<dbReference type="InterPro" id="IPR050951">
    <property type="entry name" value="Retrovirus_Pol_polyprotein"/>
</dbReference>
<dbReference type="Gene3D" id="2.40.70.10">
    <property type="entry name" value="Acid Proteases"/>
    <property type="match status" value="1"/>
</dbReference>
<keyword evidence="1" id="KW-0645">Protease</keyword>
<dbReference type="AlphaFoldDB" id="A0A392MA55"/>
<organism evidence="10 11">
    <name type="scientific">Trifolium medium</name>
    <dbReference type="NCBI Taxonomy" id="97028"/>
    <lineage>
        <taxon>Eukaryota</taxon>
        <taxon>Viridiplantae</taxon>
        <taxon>Streptophyta</taxon>
        <taxon>Embryophyta</taxon>
        <taxon>Tracheophyta</taxon>
        <taxon>Spermatophyta</taxon>
        <taxon>Magnoliopsida</taxon>
        <taxon>eudicotyledons</taxon>
        <taxon>Gunneridae</taxon>
        <taxon>Pentapetalae</taxon>
        <taxon>rosids</taxon>
        <taxon>fabids</taxon>
        <taxon>Fabales</taxon>
        <taxon>Fabaceae</taxon>
        <taxon>Papilionoideae</taxon>
        <taxon>50 kb inversion clade</taxon>
        <taxon>NPAAA clade</taxon>
        <taxon>Hologalegina</taxon>
        <taxon>IRL clade</taxon>
        <taxon>Trifolieae</taxon>
        <taxon>Trifolium</taxon>
    </lineage>
</organism>
<evidence type="ECO:0000313" key="11">
    <source>
        <dbReference type="Proteomes" id="UP000265520"/>
    </source>
</evidence>
<dbReference type="Gene3D" id="3.30.70.270">
    <property type="match status" value="2"/>
</dbReference>
<keyword evidence="5" id="KW-0255">Endonuclease</keyword>
<dbReference type="Pfam" id="PF08284">
    <property type="entry name" value="RVP_2"/>
    <property type="match status" value="1"/>
</dbReference>
<keyword evidence="8" id="KW-0511">Multifunctional enzyme</keyword>
<name>A0A392MA55_9FABA</name>
<evidence type="ECO:0000256" key="1">
    <source>
        <dbReference type="ARBA" id="ARBA00022670"/>
    </source>
</evidence>
<evidence type="ECO:0000256" key="7">
    <source>
        <dbReference type="ARBA" id="ARBA00022918"/>
    </source>
</evidence>
<dbReference type="InterPro" id="IPR041577">
    <property type="entry name" value="RT_RNaseH_2"/>
</dbReference>
<accession>A0A392MA55</accession>
<dbReference type="Gene3D" id="3.10.10.10">
    <property type="entry name" value="HIV Type 1 Reverse Transcriptase, subunit A, domain 1"/>
    <property type="match status" value="1"/>
</dbReference>
<dbReference type="GO" id="GO:0008233">
    <property type="term" value="F:peptidase activity"/>
    <property type="evidence" value="ECO:0007669"/>
    <property type="project" value="UniProtKB-KW"/>
</dbReference>
<keyword evidence="3" id="KW-0548">Nucleotidyltransferase</keyword>
<dbReference type="InterPro" id="IPR021109">
    <property type="entry name" value="Peptidase_aspartic_dom_sf"/>
</dbReference>
<keyword evidence="2" id="KW-0808">Transferase</keyword>
<keyword evidence="11" id="KW-1185">Reference proteome</keyword>
<evidence type="ECO:0000256" key="4">
    <source>
        <dbReference type="ARBA" id="ARBA00022722"/>
    </source>
</evidence>
<dbReference type="Pfam" id="PF00078">
    <property type="entry name" value="RVT_1"/>
    <property type="match status" value="1"/>
</dbReference>
<dbReference type="InterPro" id="IPR043502">
    <property type="entry name" value="DNA/RNA_pol_sf"/>
</dbReference>
<comment type="caution">
    <text evidence="10">The sequence shown here is derived from an EMBL/GenBank/DDBJ whole genome shotgun (WGS) entry which is preliminary data.</text>
</comment>